<feature type="region of interest" description="Disordered" evidence="2">
    <location>
        <begin position="257"/>
        <end position="331"/>
    </location>
</feature>
<dbReference type="InterPro" id="IPR026928">
    <property type="entry name" value="FAX/IsoI-like"/>
</dbReference>
<dbReference type="SFLD" id="SFLDG01200">
    <property type="entry name" value="SUF1.1"/>
    <property type="match status" value="1"/>
</dbReference>
<dbReference type="SUPFAM" id="SSF47616">
    <property type="entry name" value="GST C-terminal domain-like"/>
    <property type="match status" value="1"/>
</dbReference>
<evidence type="ECO:0000313" key="5">
    <source>
        <dbReference type="Proteomes" id="UP000694865"/>
    </source>
</evidence>
<dbReference type="InterPro" id="IPR040079">
    <property type="entry name" value="Glutathione_S-Trfase"/>
</dbReference>
<feature type="compositionally biased region" description="Basic and acidic residues" evidence="2">
    <location>
        <begin position="311"/>
        <end position="331"/>
    </location>
</feature>
<dbReference type="PANTHER" id="PTHR12289">
    <property type="entry name" value="METAXIN RELATED"/>
    <property type="match status" value="1"/>
</dbReference>
<feature type="domain" description="Thioredoxin-like fold" evidence="4">
    <location>
        <begin position="38"/>
        <end position="130"/>
    </location>
</feature>
<protein>
    <submittedName>
        <fullName evidence="6">Failed axon connections homolog</fullName>
    </submittedName>
</protein>
<dbReference type="SFLD" id="SFLDG01180">
    <property type="entry name" value="SUF1"/>
    <property type="match status" value="1"/>
</dbReference>
<dbReference type="InterPro" id="IPR050931">
    <property type="entry name" value="Mito_Protein_Transport_Metaxin"/>
</dbReference>
<accession>A0ABM0GXF3</accession>
<dbReference type="InterPro" id="IPR033468">
    <property type="entry name" value="Metaxin_GST"/>
</dbReference>
<dbReference type="CDD" id="cd03193">
    <property type="entry name" value="GST_C_Metaxin"/>
    <property type="match status" value="1"/>
</dbReference>
<dbReference type="Pfam" id="PF17172">
    <property type="entry name" value="GST_N_4"/>
    <property type="match status" value="1"/>
</dbReference>
<evidence type="ECO:0000259" key="4">
    <source>
        <dbReference type="Pfam" id="PF17172"/>
    </source>
</evidence>
<dbReference type="InterPro" id="IPR012336">
    <property type="entry name" value="Thioredoxin-like_fold"/>
</dbReference>
<dbReference type="SUPFAM" id="SSF52833">
    <property type="entry name" value="Thioredoxin-like"/>
    <property type="match status" value="1"/>
</dbReference>
<comment type="similarity">
    <text evidence="1">Belongs to the FAX family.</text>
</comment>
<sequence length="331" mass="37404">MAAEQGNSTPSKTTEIPEKGKLVLHQFAPQKDIPSHSAFCLKLETYLRMSDVPYENRYGMKRSAKGKLPWIEYKGQEIPDSSFCIDFINKEFEVDLNKDLSDVNKGAAKAFQRLAEENCYWTINYHRYIVTSDEYFKNSFPTAFRWFLVKMVRKNVRNNLHAHGIGRHSKDEIYRIAQDDLKAISQYLGEKTYFFGDSPTTVDATLFGILAQIVWAMPGSPHEKFATEECTNLKPYCERIKEKYYPDWDELLAKTKGSKADAAPAEETKEEEKKDEVEGETKEEEAEEDKKDGDDGDKAANGEAGGDENAADEKPDGESGDKGGGEGEAKE</sequence>
<feature type="compositionally biased region" description="Basic and acidic residues" evidence="2">
    <location>
        <begin position="266"/>
        <end position="280"/>
    </location>
</feature>
<dbReference type="InterPro" id="IPR036249">
    <property type="entry name" value="Thioredoxin-like_sf"/>
</dbReference>
<dbReference type="GeneID" id="100378088"/>
<evidence type="ECO:0000256" key="2">
    <source>
        <dbReference type="SAM" id="MobiDB-lite"/>
    </source>
</evidence>
<dbReference type="Proteomes" id="UP000694865">
    <property type="component" value="Unplaced"/>
</dbReference>
<reference evidence="6" key="1">
    <citation type="submission" date="2025-08" db="UniProtKB">
        <authorList>
            <consortium name="RefSeq"/>
        </authorList>
    </citation>
    <scope>IDENTIFICATION</scope>
    <source>
        <tissue evidence="6">Testes</tissue>
    </source>
</reference>
<dbReference type="SFLD" id="SFLDS00019">
    <property type="entry name" value="Glutathione_Transferase_(cytos"/>
    <property type="match status" value="1"/>
</dbReference>
<dbReference type="InterPro" id="IPR036282">
    <property type="entry name" value="Glutathione-S-Trfase_C_sf"/>
</dbReference>
<dbReference type="Pfam" id="PF17171">
    <property type="entry name" value="GST_C_6"/>
    <property type="match status" value="1"/>
</dbReference>
<dbReference type="Gene3D" id="1.20.1050.10">
    <property type="match status" value="1"/>
</dbReference>
<feature type="domain" description="Metaxin glutathione S-transferase" evidence="3">
    <location>
        <begin position="177"/>
        <end position="240"/>
    </location>
</feature>
<evidence type="ECO:0000259" key="3">
    <source>
        <dbReference type="Pfam" id="PF17171"/>
    </source>
</evidence>
<evidence type="ECO:0000313" key="6">
    <source>
        <dbReference type="RefSeq" id="XP_002739473.1"/>
    </source>
</evidence>
<evidence type="ECO:0000256" key="1">
    <source>
        <dbReference type="ARBA" id="ARBA00006475"/>
    </source>
</evidence>
<dbReference type="RefSeq" id="XP_002739473.1">
    <property type="nucleotide sequence ID" value="XM_002739427.2"/>
</dbReference>
<organism evidence="5 6">
    <name type="scientific">Saccoglossus kowalevskii</name>
    <name type="common">Acorn worm</name>
    <dbReference type="NCBI Taxonomy" id="10224"/>
    <lineage>
        <taxon>Eukaryota</taxon>
        <taxon>Metazoa</taxon>
        <taxon>Hemichordata</taxon>
        <taxon>Enteropneusta</taxon>
        <taxon>Harrimaniidae</taxon>
        <taxon>Saccoglossus</taxon>
    </lineage>
</organism>
<keyword evidence="5" id="KW-1185">Reference proteome</keyword>
<name>A0ABM0GXF3_SACKO</name>
<gene>
    <name evidence="6" type="primary">LOC100378088</name>
</gene>
<proteinExistence type="inferred from homology"/>
<feature type="compositionally biased region" description="Basic and acidic residues" evidence="2">
    <location>
        <begin position="288"/>
        <end position="300"/>
    </location>
</feature>
<dbReference type="PANTHER" id="PTHR12289:SF41">
    <property type="entry name" value="FAILED AXON CONNECTIONS-RELATED"/>
    <property type="match status" value="1"/>
</dbReference>